<feature type="region of interest" description="Disordered" evidence="1">
    <location>
        <begin position="170"/>
        <end position="189"/>
    </location>
</feature>
<feature type="compositionally biased region" description="Low complexity" evidence="1">
    <location>
        <begin position="127"/>
        <end position="145"/>
    </location>
</feature>
<evidence type="ECO:0000313" key="2">
    <source>
        <dbReference type="EMBL" id="KAL2079709.1"/>
    </source>
</evidence>
<feature type="compositionally biased region" description="Basic and acidic residues" evidence="1">
    <location>
        <begin position="37"/>
        <end position="47"/>
    </location>
</feature>
<evidence type="ECO:0000256" key="1">
    <source>
        <dbReference type="SAM" id="MobiDB-lite"/>
    </source>
</evidence>
<evidence type="ECO:0000313" key="3">
    <source>
        <dbReference type="Proteomes" id="UP001591681"/>
    </source>
</evidence>
<name>A0ABD1IXQ1_9TELE</name>
<accession>A0ABD1IXQ1</accession>
<dbReference type="AlphaFoldDB" id="A0ABD1IXQ1"/>
<dbReference type="Proteomes" id="UP001591681">
    <property type="component" value="Unassembled WGS sequence"/>
</dbReference>
<feature type="region of interest" description="Disordered" evidence="1">
    <location>
        <begin position="1"/>
        <end position="74"/>
    </location>
</feature>
<protein>
    <submittedName>
        <fullName evidence="2">Uncharacterized protein</fullName>
    </submittedName>
</protein>
<keyword evidence="3" id="KW-1185">Reference proteome</keyword>
<organism evidence="2 3">
    <name type="scientific">Coilia grayii</name>
    <name type="common">Gray's grenadier anchovy</name>
    <dbReference type="NCBI Taxonomy" id="363190"/>
    <lineage>
        <taxon>Eukaryota</taxon>
        <taxon>Metazoa</taxon>
        <taxon>Chordata</taxon>
        <taxon>Craniata</taxon>
        <taxon>Vertebrata</taxon>
        <taxon>Euteleostomi</taxon>
        <taxon>Actinopterygii</taxon>
        <taxon>Neopterygii</taxon>
        <taxon>Teleostei</taxon>
        <taxon>Clupei</taxon>
        <taxon>Clupeiformes</taxon>
        <taxon>Clupeoidei</taxon>
        <taxon>Engraulidae</taxon>
        <taxon>Coilinae</taxon>
        <taxon>Coilia</taxon>
    </lineage>
</organism>
<reference evidence="2 3" key="1">
    <citation type="submission" date="2024-09" db="EMBL/GenBank/DDBJ databases">
        <title>A chromosome-level genome assembly of Gray's grenadier anchovy, Coilia grayii.</title>
        <authorList>
            <person name="Fu Z."/>
        </authorList>
    </citation>
    <scope>NUCLEOTIDE SEQUENCE [LARGE SCALE GENOMIC DNA]</scope>
    <source>
        <strain evidence="2">G4</strain>
        <tissue evidence="2">Muscle</tissue>
    </source>
</reference>
<proteinExistence type="predicted"/>
<feature type="compositionally biased region" description="Polar residues" evidence="1">
    <location>
        <begin position="179"/>
        <end position="189"/>
    </location>
</feature>
<sequence>MTGNRSKKTKLSSAPSFLDRAGGFYGRLDETEIEMSDGGKPKTEPEVTKGTGLIGEKSSGRMKPDHGVFHFNRGMIHDDGTTTLLRKKTTGTRWSRRSSRKVKADKYSTENDNQSSNTNSHTTPKCSTSSETQTEEVPVVQESEPPIVHFSIREEADDQALIRGQNCDTEVEEKKKVKSNQGQKNSNEQMKIAKRSTLTLYRKAIDRAFRRGWEAFVTSLYSVSLTTVTSTLASEKAEKSGGSVLIDYR</sequence>
<feature type="compositionally biased region" description="Basic residues" evidence="1">
    <location>
        <begin position="1"/>
        <end position="10"/>
    </location>
</feature>
<feature type="region of interest" description="Disordered" evidence="1">
    <location>
        <begin position="87"/>
        <end position="145"/>
    </location>
</feature>
<comment type="caution">
    <text evidence="2">The sequence shown here is derived from an EMBL/GenBank/DDBJ whole genome shotgun (WGS) entry which is preliminary data.</text>
</comment>
<feature type="compositionally biased region" description="Polar residues" evidence="1">
    <location>
        <begin position="110"/>
        <end position="126"/>
    </location>
</feature>
<gene>
    <name evidence="2" type="ORF">ACEWY4_025453</name>
</gene>
<feature type="compositionally biased region" description="Basic residues" evidence="1">
    <location>
        <begin position="87"/>
        <end position="101"/>
    </location>
</feature>
<dbReference type="EMBL" id="JBHFQA010000022">
    <property type="protein sequence ID" value="KAL2079709.1"/>
    <property type="molecule type" value="Genomic_DNA"/>
</dbReference>
<feature type="compositionally biased region" description="Basic and acidic residues" evidence="1">
    <location>
        <begin position="58"/>
        <end position="68"/>
    </location>
</feature>